<dbReference type="AlphaFoldDB" id="A0A6V8U618"/>
<evidence type="ECO:0000313" key="1">
    <source>
        <dbReference type="EMBL" id="HAA0017109.1"/>
    </source>
</evidence>
<organism evidence="1">
    <name type="scientific">Salmonella infantis</name>
    <dbReference type="NCBI Taxonomy" id="595"/>
    <lineage>
        <taxon>Bacteria</taxon>
        <taxon>Pseudomonadati</taxon>
        <taxon>Pseudomonadota</taxon>
        <taxon>Gammaproteobacteria</taxon>
        <taxon>Enterobacterales</taxon>
        <taxon>Enterobacteriaceae</taxon>
        <taxon>Salmonella</taxon>
    </lineage>
</organism>
<reference evidence="1" key="1">
    <citation type="journal article" date="2018" name="Genome Biol.">
        <title>SKESA: strategic k-mer extension for scrupulous assemblies.</title>
        <authorList>
            <person name="Souvorov A."/>
            <person name="Agarwala R."/>
            <person name="Lipman D.J."/>
        </authorList>
    </citation>
    <scope>NUCLEOTIDE SEQUENCE</scope>
    <source>
        <strain evidence="1">11-3383</strain>
    </source>
</reference>
<name>A0A6V8U618_SALIN</name>
<feature type="non-terminal residue" evidence="1">
    <location>
        <position position="31"/>
    </location>
</feature>
<comment type="caution">
    <text evidence="1">The sequence shown here is derived from an EMBL/GenBank/DDBJ whole genome shotgun (WGS) entry which is preliminary data.</text>
</comment>
<dbReference type="EMBL" id="DAAAAI010000120">
    <property type="protein sequence ID" value="HAA0017109.1"/>
    <property type="molecule type" value="Genomic_DNA"/>
</dbReference>
<reference evidence="1" key="2">
    <citation type="submission" date="2019-10" db="EMBL/GenBank/DDBJ databases">
        <authorList>
            <consortium name="NCBI Pathogen Detection Project"/>
        </authorList>
    </citation>
    <scope>NUCLEOTIDE SEQUENCE</scope>
    <source>
        <strain evidence="1">11-3383</strain>
    </source>
</reference>
<gene>
    <name evidence="1" type="ORF">GDG78_21980</name>
</gene>
<proteinExistence type="predicted"/>
<accession>A0A6V8U618</accession>
<protein>
    <submittedName>
        <fullName evidence="1">Molybdopterin-binding protein</fullName>
    </submittedName>
</protein>
<sequence>MPDGTYALRVRFSANRYSLTIRQEVCAMMAL</sequence>